<comment type="caution">
    <text evidence="2">The sequence shown here is derived from an EMBL/GenBank/DDBJ whole genome shotgun (WGS) entry which is preliminary data.</text>
</comment>
<keyword evidence="3" id="KW-1185">Reference proteome</keyword>
<reference evidence="2 3" key="1">
    <citation type="journal article" date="2019" name="Int. J. Syst. Evol. Microbiol.">
        <title>The Global Catalogue of Microorganisms (GCM) 10K type strain sequencing project: providing services to taxonomists for standard genome sequencing and annotation.</title>
        <authorList>
            <consortium name="The Broad Institute Genomics Platform"/>
            <consortium name="The Broad Institute Genome Sequencing Center for Infectious Disease"/>
            <person name="Wu L."/>
            <person name="Ma J."/>
        </authorList>
    </citation>
    <scope>NUCLEOTIDE SEQUENCE [LARGE SCALE GENOMIC DNA]</scope>
    <source>
        <strain evidence="2 3">JCM 14559</strain>
    </source>
</reference>
<proteinExistence type="predicted"/>
<gene>
    <name evidence="2" type="ORF">GCM10009759_15860</name>
</gene>
<dbReference type="EMBL" id="BAAANS010000008">
    <property type="protein sequence ID" value="GAA2091342.1"/>
    <property type="molecule type" value="Genomic_DNA"/>
</dbReference>
<feature type="region of interest" description="Disordered" evidence="1">
    <location>
        <begin position="33"/>
        <end position="54"/>
    </location>
</feature>
<organism evidence="2 3">
    <name type="scientific">Kitasatospora saccharophila</name>
    <dbReference type="NCBI Taxonomy" id="407973"/>
    <lineage>
        <taxon>Bacteria</taxon>
        <taxon>Bacillati</taxon>
        <taxon>Actinomycetota</taxon>
        <taxon>Actinomycetes</taxon>
        <taxon>Kitasatosporales</taxon>
        <taxon>Streptomycetaceae</taxon>
        <taxon>Kitasatospora</taxon>
    </lineage>
</organism>
<name>A0ABN2WFN6_9ACTN</name>
<feature type="compositionally biased region" description="Basic residues" evidence="1">
    <location>
        <begin position="33"/>
        <end position="43"/>
    </location>
</feature>
<evidence type="ECO:0000313" key="2">
    <source>
        <dbReference type="EMBL" id="GAA2091342.1"/>
    </source>
</evidence>
<evidence type="ECO:0000256" key="1">
    <source>
        <dbReference type="SAM" id="MobiDB-lite"/>
    </source>
</evidence>
<protein>
    <submittedName>
        <fullName evidence="2">Uncharacterized protein</fullName>
    </submittedName>
</protein>
<dbReference type="Proteomes" id="UP001500897">
    <property type="component" value="Unassembled WGS sequence"/>
</dbReference>
<accession>A0ABN2WFN6</accession>
<sequence length="104" mass="11457">MSPGLPPLGGADPYRQSMGWYGMVQPLVLRRASRRARPVRRRGPKADGRAIGPPVACFRGARSYDRGQHCLGDGAGRSERPGGEKVEQMIIDCPRAFAERPTRR</sequence>
<evidence type="ECO:0000313" key="3">
    <source>
        <dbReference type="Proteomes" id="UP001500897"/>
    </source>
</evidence>